<dbReference type="AlphaFoldDB" id="A0A0G0ERF1"/>
<dbReference type="STRING" id="1618350.UR67_C0002G0017"/>
<organism evidence="1 2">
    <name type="scientific">candidate division CPR3 bacterium GW2011_GWF2_35_18</name>
    <dbReference type="NCBI Taxonomy" id="1618350"/>
    <lineage>
        <taxon>Bacteria</taxon>
        <taxon>Bacteria division CPR3</taxon>
    </lineage>
</organism>
<comment type="caution">
    <text evidence="1">The sequence shown here is derived from an EMBL/GenBank/DDBJ whole genome shotgun (WGS) entry which is preliminary data.</text>
</comment>
<evidence type="ECO:0000313" key="1">
    <source>
        <dbReference type="EMBL" id="KKP69897.1"/>
    </source>
</evidence>
<accession>A0A0G0ERF1</accession>
<dbReference type="Proteomes" id="UP000034581">
    <property type="component" value="Unassembled WGS sequence"/>
</dbReference>
<reference evidence="1 2" key="1">
    <citation type="journal article" date="2015" name="Nature">
        <title>rRNA introns, odd ribosomes, and small enigmatic genomes across a large radiation of phyla.</title>
        <authorList>
            <person name="Brown C.T."/>
            <person name="Hug L.A."/>
            <person name="Thomas B.C."/>
            <person name="Sharon I."/>
            <person name="Castelle C.J."/>
            <person name="Singh A."/>
            <person name="Wilkins M.J."/>
            <person name="Williams K.H."/>
            <person name="Banfield J.F."/>
        </authorList>
    </citation>
    <scope>NUCLEOTIDE SEQUENCE [LARGE SCALE GENOMIC DNA]</scope>
</reference>
<gene>
    <name evidence="1" type="ORF">UR67_C0002G0017</name>
</gene>
<proteinExistence type="predicted"/>
<protein>
    <submittedName>
        <fullName evidence="1">Uncharacterized protein</fullName>
    </submittedName>
</protein>
<dbReference type="EMBL" id="LBQB01000002">
    <property type="protein sequence ID" value="KKP69897.1"/>
    <property type="molecule type" value="Genomic_DNA"/>
</dbReference>
<name>A0A0G0ERF1_UNCC3</name>
<sequence>MTAQLLIQKPVVVDDATFTAAHFQEIASEASKIFQETGNPDCSLNWLLALRAIRWRHFSMDDWRAEFEWENSFGQRKEEYYSRQ</sequence>
<evidence type="ECO:0000313" key="2">
    <source>
        <dbReference type="Proteomes" id="UP000034581"/>
    </source>
</evidence>